<dbReference type="PRINTS" id="PR00419">
    <property type="entry name" value="ADXRDTASE"/>
</dbReference>
<evidence type="ECO:0000259" key="7">
    <source>
        <dbReference type="Pfam" id="PF07992"/>
    </source>
</evidence>
<evidence type="ECO:0000256" key="5">
    <source>
        <dbReference type="ARBA" id="ARBA00022857"/>
    </source>
</evidence>
<evidence type="ECO:0000256" key="6">
    <source>
        <dbReference type="ARBA" id="ARBA00023002"/>
    </source>
</evidence>
<dbReference type="GO" id="GO:0004324">
    <property type="term" value="F:ferredoxin-NADP+ reductase activity"/>
    <property type="evidence" value="ECO:0007669"/>
    <property type="project" value="UniProtKB-EC"/>
</dbReference>
<evidence type="ECO:0000256" key="2">
    <source>
        <dbReference type="ARBA" id="ARBA00008312"/>
    </source>
</evidence>
<evidence type="ECO:0000256" key="1">
    <source>
        <dbReference type="ARBA" id="ARBA00001974"/>
    </source>
</evidence>
<dbReference type="PANTHER" id="PTHR48467:SF1">
    <property type="entry name" value="GLUTAMATE SYNTHASE 1 [NADH], CHLOROPLASTIC-LIKE"/>
    <property type="match status" value="1"/>
</dbReference>
<accession>A0A1J5SZ42</accession>
<dbReference type="InterPro" id="IPR023753">
    <property type="entry name" value="FAD/NAD-binding_dom"/>
</dbReference>
<evidence type="ECO:0000256" key="4">
    <source>
        <dbReference type="ARBA" id="ARBA00022827"/>
    </source>
</evidence>
<reference evidence="8" key="1">
    <citation type="submission" date="2016-10" db="EMBL/GenBank/DDBJ databases">
        <title>Sequence of Gallionella enrichment culture.</title>
        <authorList>
            <person name="Poehlein A."/>
            <person name="Muehling M."/>
            <person name="Daniel R."/>
        </authorList>
    </citation>
    <scope>NUCLEOTIDE SEQUENCE</scope>
</reference>
<dbReference type="EC" id="1.18.1.2" evidence="8"/>
<dbReference type="Gene3D" id="3.40.50.720">
    <property type="entry name" value="NAD(P)-binding Rossmann-like Domain"/>
    <property type="match status" value="1"/>
</dbReference>
<sequence>MRVAIIGSGPAGFYAAEALLRRTDAVVEVDMFDRLPTPYGLVRGGVAPDHQNIKAVTRVYEKTAARPAFRFLGNVRLGSDISVEDLRRHYHQIVYAVGNEADRRLGIPGEGMPRCTPASVFFGWYNGHPDYRDAKIDLSVSRVAVVGNGNVAIDAARILLRTPAELEKTDIAAHALEALRNSMVREVFILGRRGPAQASFTAAELRELGEMEDAEPVVERDEVAGGVAPEPVQDSPQDKNLKVLRSFAARMPEGKTRKLHMRFLLAPTEVIAGADGKVAGLRLEKNRLEMRPDGTVAARGTGAFETLEVGMVLPAIGFSAERIADVPYDEKAHVIANEDGRVVDAASRAVVANEYVVGWARTGPHGLIGSHKAASASVVAHMMADADGLPARALPERQAIIELLRGRGVQPVSFDDWKRLDRIEVARGEWRGAPRDKLVDVASMLATLDRHA</sequence>
<dbReference type="AlphaFoldDB" id="A0A1J5SZ42"/>
<dbReference type="InterPro" id="IPR036188">
    <property type="entry name" value="FAD/NAD-bd_sf"/>
</dbReference>
<dbReference type="Gene3D" id="3.50.50.60">
    <property type="entry name" value="FAD/NAD(P)-binding domain"/>
    <property type="match status" value="1"/>
</dbReference>
<dbReference type="EMBL" id="MLJW01000013">
    <property type="protein sequence ID" value="OIR13783.1"/>
    <property type="molecule type" value="Genomic_DNA"/>
</dbReference>
<name>A0A1J5SZ42_9ZZZZ</name>
<organism evidence="8">
    <name type="scientific">mine drainage metagenome</name>
    <dbReference type="NCBI Taxonomy" id="410659"/>
    <lineage>
        <taxon>unclassified sequences</taxon>
        <taxon>metagenomes</taxon>
        <taxon>ecological metagenomes</taxon>
    </lineage>
</organism>
<dbReference type="SUPFAM" id="SSF51971">
    <property type="entry name" value="Nucleotide-binding domain"/>
    <property type="match status" value="1"/>
</dbReference>
<keyword evidence="6 8" id="KW-0560">Oxidoreductase</keyword>
<protein>
    <submittedName>
        <fullName evidence="8">NADPH-ferredoxin reductase FprA</fullName>
        <ecNumber evidence="8">1.18.1.2</ecNumber>
    </submittedName>
</protein>
<keyword evidence="4" id="KW-0274">FAD</keyword>
<gene>
    <name evidence="8" type="primary">fprA_5</name>
    <name evidence="8" type="ORF">GALL_49180</name>
</gene>
<dbReference type="PIRSF" id="PIRSF000362">
    <property type="entry name" value="FNR"/>
    <property type="match status" value="1"/>
</dbReference>
<proteinExistence type="inferred from homology"/>
<feature type="domain" description="FAD/NAD(P)-binding" evidence="7">
    <location>
        <begin position="1"/>
        <end position="162"/>
    </location>
</feature>
<evidence type="ECO:0000313" key="8">
    <source>
        <dbReference type="EMBL" id="OIR13783.1"/>
    </source>
</evidence>
<comment type="cofactor">
    <cofactor evidence="1">
        <name>FAD</name>
        <dbReference type="ChEBI" id="CHEBI:57692"/>
    </cofactor>
</comment>
<dbReference type="PANTHER" id="PTHR48467">
    <property type="entry name" value="GLUTAMATE SYNTHASE 1 [NADH], CHLOROPLASTIC-LIKE"/>
    <property type="match status" value="1"/>
</dbReference>
<comment type="similarity">
    <text evidence="2">Belongs to the ferredoxin--NADP reductase type 1 family.</text>
</comment>
<dbReference type="InterPro" id="IPR055275">
    <property type="entry name" value="Ferredox_Rdtase"/>
</dbReference>
<keyword evidence="3" id="KW-0285">Flavoprotein</keyword>
<evidence type="ECO:0000256" key="3">
    <source>
        <dbReference type="ARBA" id="ARBA00022630"/>
    </source>
</evidence>
<dbReference type="Pfam" id="PF07992">
    <property type="entry name" value="Pyr_redox_2"/>
    <property type="match status" value="1"/>
</dbReference>
<comment type="caution">
    <text evidence="8">The sequence shown here is derived from an EMBL/GenBank/DDBJ whole genome shotgun (WGS) entry which is preliminary data.</text>
</comment>
<dbReference type="InterPro" id="IPR021163">
    <property type="entry name" value="Ferredox_Rdtase_adrenod"/>
</dbReference>
<keyword evidence="5" id="KW-0521">NADP</keyword>